<name>A0A1A8ZJX9_9ACTN</name>
<accession>A0A1A8ZJX9</accession>
<evidence type="ECO:0000313" key="1">
    <source>
        <dbReference type="EMBL" id="SBT44157.1"/>
    </source>
</evidence>
<sequence length="277" mass="30002">MTLADWLPKVWTGTRQVRILDGGLLGGPVADRAVLAEITDRDRLARLRELTTTGDFTGDICRCPGRLTLALYDADDVLRGSATVHGHGSVSWERSRFRDDLDVAEPTALTLFLAECGVRDMLIALLGPLVTALGRYERNTHPQFRPPGKPAVLIERQVPEVLRAELLKVGGEQAGQLSPERAAALAQRLAGAVADPVQRAGLLLNWLGRLPFPTEAMWGEGVLVRRLLDDLPRPAVLAAAARAEPAGTLGVLNWAVHQDDDSDVVAVVDPVLRHLLP</sequence>
<dbReference type="AlphaFoldDB" id="A0A1A8ZJX9"/>
<dbReference type="Proteomes" id="UP000199385">
    <property type="component" value="Chromosome I"/>
</dbReference>
<evidence type="ECO:0000313" key="2">
    <source>
        <dbReference type="Proteomes" id="UP000199385"/>
    </source>
</evidence>
<dbReference type="RefSeq" id="WP_197675916.1">
    <property type="nucleotide sequence ID" value="NZ_LT594323.1"/>
</dbReference>
<keyword evidence="2" id="KW-1185">Reference proteome</keyword>
<proteinExistence type="predicted"/>
<reference evidence="2" key="1">
    <citation type="submission" date="2016-06" db="EMBL/GenBank/DDBJ databases">
        <authorList>
            <person name="Varghese N."/>
            <person name="Submissions Spin"/>
        </authorList>
    </citation>
    <scope>NUCLEOTIDE SEQUENCE [LARGE SCALE GENOMIC DNA]</scope>
    <source>
        <strain evidence="2">DSM 44815</strain>
    </source>
</reference>
<dbReference type="STRING" id="261654.GA0070611_2592"/>
<dbReference type="PATRIC" id="fig|261654.4.peg.2636"/>
<protein>
    <submittedName>
        <fullName evidence="1">Uncharacterized protein</fullName>
    </submittedName>
</protein>
<dbReference type="EMBL" id="LT594323">
    <property type="protein sequence ID" value="SBT44157.1"/>
    <property type="molecule type" value="Genomic_DNA"/>
</dbReference>
<organism evidence="1 2">
    <name type="scientific">Micromonospora auratinigra</name>
    <dbReference type="NCBI Taxonomy" id="261654"/>
    <lineage>
        <taxon>Bacteria</taxon>
        <taxon>Bacillati</taxon>
        <taxon>Actinomycetota</taxon>
        <taxon>Actinomycetes</taxon>
        <taxon>Micromonosporales</taxon>
        <taxon>Micromonosporaceae</taxon>
        <taxon>Micromonospora</taxon>
    </lineage>
</organism>
<gene>
    <name evidence="1" type="ORF">GA0070611_2592</name>
</gene>